<dbReference type="SMART" id="SM00386">
    <property type="entry name" value="HAT"/>
    <property type="match status" value="9"/>
</dbReference>
<proteinExistence type="inferred from homology"/>
<dbReference type="GO" id="GO:0071013">
    <property type="term" value="C:catalytic step 2 spliceosome"/>
    <property type="evidence" value="ECO:0007669"/>
    <property type="project" value="TreeGrafter"/>
</dbReference>
<dbReference type="GO" id="GO:0006396">
    <property type="term" value="P:RNA processing"/>
    <property type="evidence" value="ECO:0007669"/>
    <property type="project" value="InterPro"/>
</dbReference>
<comment type="caution">
    <text evidence="5">The sequence shown here is derived from an EMBL/GenBank/DDBJ whole genome shotgun (WGS) entry which is preliminary data.</text>
</comment>
<comment type="subcellular location">
    <subcellularLocation>
        <location evidence="1">Nucleus</location>
    </subcellularLocation>
</comment>
<comment type="similarity">
    <text evidence="2">Belongs to the NRDE2 family.</text>
</comment>
<dbReference type="Pfam" id="PF23240">
    <property type="entry name" value="HAT_PRP39_N"/>
    <property type="match status" value="1"/>
</dbReference>
<evidence type="ECO:0000256" key="4">
    <source>
        <dbReference type="SAM" id="MobiDB-lite"/>
    </source>
</evidence>
<evidence type="ECO:0000256" key="2">
    <source>
        <dbReference type="ARBA" id="ARBA00009265"/>
    </source>
</evidence>
<dbReference type="InterPro" id="IPR013633">
    <property type="entry name" value="NRDE-2"/>
</dbReference>
<sequence>MGSNEKQDSITEMHSQGLSGSSSLFTQIGRPIPPPPSFSSAPDISSRIPAPSFASAPDISELNQSRDSDRDSKHDRKQKKRKRERSRESRRNRSSSPSVRERRRHRSRTRSRSPRRRKERSSRDSTPATSLETGCLFVIDKQGDSDNLYYGKNHAYNIPSYHRSGGGSIIGLRPPARIDSASAKSGKILTVLTESHRRQKLLRYTDAEYAWQETDKAMKRLHIKPDSLAESEDTFANGKDRVLLEPEGKHTKKPLDEGVISSGVDYRDIQGISKREDEEEEENENDGGQSFDEYVRQRTIWFNKELTENPNDVQLWLAFIEFQDEAAMGLVSGAEYKSKSKANKASLNEVKMSIFEKAREKNPDNEDLLVAYLRCGGELWDTLTLLREWDTVLKKNPQSIRLWADYINLRQTNFASFSFSQCLKVFEDCLSTLNRIARRLQNNRDRNDNYEERENIESVMVYIFLRSCLFMKQSGMFNLSSPSIAHSFKGYHEKAFANLQALVEFCLFQPSAFHASNDKYSFDNMLSEFADFWDSEVARFGEKLARLGAIRGNERKNASFTVSDEPLVSLLEAMCLVLTLKKEMKSEEVDEDPYRIVLSDDLRGFLFNITTQGARTSLIYSTFVFLGLPYTPPGVGTNTHFCTDTFTHNDLKLKHFWPQPQPSRRLVYYIDGVPMEPDHTADETKDPQDLPVSYPVGVSELFARDRQWFGCHGKQHVDSDVDVGFARNAFQQLISLDQNEHLTICYLSFESSCGYKGGRQLAKSMLKEHRTNLILWNAYAQMEKSHDRPKEARKVYQTALATCQTFPDAQKLHLPLIYRMFAQMEIEYDRYDEALKILVSMAEGKPYDETMALPSRTQILKTREYFTQKTAQYSTLVGVENDIQMAQHYNVCYGLFEYLTVGITSACAIYERVFSYIEERRAERGFTSETMWIAYAELLYRHAARGYGGYKPTLLRNAMERALSLFPNNTVFLSLYIWNEKRTKIRNRVRTLFSQALDKDPNVILWISALYSELHRSHPYDINQVRSLFERAVESPGTRSSIVLWKLYIEHEVRQGNTAQALSLFYRSVRECPWSKELYLLGIRLLAQRMTEKELHEVLSLLMEKEIRLRSSVIDELIEQERDSEKQGDFDSADQ</sequence>
<feature type="compositionally biased region" description="Basic residues" evidence="4">
    <location>
        <begin position="75"/>
        <end position="84"/>
    </location>
</feature>
<feature type="compositionally biased region" description="Polar residues" evidence="4">
    <location>
        <begin position="12"/>
        <end position="26"/>
    </location>
</feature>
<reference evidence="5" key="1">
    <citation type="submission" date="2020-01" db="EMBL/GenBank/DDBJ databases">
        <title>Genome Sequencing of Three Apophysomyces-Like Fungal Strains Confirms a Novel Fungal Genus in the Mucoromycota with divergent Burkholderia-like Endosymbiotic Bacteria.</title>
        <authorList>
            <person name="Stajich J.E."/>
            <person name="Macias A.M."/>
            <person name="Carter-House D."/>
            <person name="Lovett B."/>
            <person name="Kasson L.R."/>
            <person name="Berry K."/>
            <person name="Grigoriev I."/>
            <person name="Chang Y."/>
            <person name="Spatafora J."/>
            <person name="Kasson M.T."/>
        </authorList>
    </citation>
    <scope>NUCLEOTIDE SEQUENCE</scope>
    <source>
        <strain evidence="5">NRRL A-21654</strain>
    </source>
</reference>
<evidence type="ECO:0000256" key="1">
    <source>
        <dbReference type="ARBA" id="ARBA00004123"/>
    </source>
</evidence>
<gene>
    <name evidence="5" type="ORF">EC973_006525</name>
</gene>
<dbReference type="GO" id="GO:1902369">
    <property type="term" value="P:negative regulation of RNA catabolic process"/>
    <property type="evidence" value="ECO:0007669"/>
    <property type="project" value="TreeGrafter"/>
</dbReference>
<accession>A0A8H7BTB9</accession>
<dbReference type="OrthoDB" id="297219at2759"/>
<feature type="compositionally biased region" description="Basic and acidic residues" evidence="4">
    <location>
        <begin position="64"/>
        <end position="74"/>
    </location>
</feature>
<dbReference type="SUPFAM" id="SSF48452">
    <property type="entry name" value="TPR-like"/>
    <property type="match status" value="3"/>
</dbReference>
<organism evidence="5 6">
    <name type="scientific">Apophysomyces ossiformis</name>
    <dbReference type="NCBI Taxonomy" id="679940"/>
    <lineage>
        <taxon>Eukaryota</taxon>
        <taxon>Fungi</taxon>
        <taxon>Fungi incertae sedis</taxon>
        <taxon>Mucoromycota</taxon>
        <taxon>Mucoromycotina</taxon>
        <taxon>Mucoromycetes</taxon>
        <taxon>Mucorales</taxon>
        <taxon>Mucorineae</taxon>
        <taxon>Mucoraceae</taxon>
        <taxon>Apophysomyces</taxon>
    </lineage>
</organism>
<dbReference type="Pfam" id="PF08424">
    <property type="entry name" value="NRDE-2"/>
    <property type="match status" value="1"/>
</dbReference>
<dbReference type="GO" id="GO:0031048">
    <property type="term" value="P:regulatory ncRNA-mediated heterochromatin formation"/>
    <property type="evidence" value="ECO:0007669"/>
    <property type="project" value="TreeGrafter"/>
</dbReference>
<feature type="compositionally biased region" description="Basic and acidic residues" evidence="4">
    <location>
        <begin position="1"/>
        <end position="11"/>
    </location>
</feature>
<evidence type="ECO:0000313" key="6">
    <source>
        <dbReference type="Proteomes" id="UP000605846"/>
    </source>
</evidence>
<dbReference type="EMBL" id="JABAYA010000041">
    <property type="protein sequence ID" value="KAF7728244.1"/>
    <property type="molecule type" value="Genomic_DNA"/>
</dbReference>
<protein>
    <submittedName>
        <fullName evidence="5">Uncharacterized protein</fullName>
    </submittedName>
</protein>
<dbReference type="Gene3D" id="1.25.40.10">
    <property type="entry name" value="Tetratricopeptide repeat domain"/>
    <property type="match status" value="3"/>
</dbReference>
<feature type="compositionally biased region" description="Low complexity" evidence="4">
    <location>
        <begin position="38"/>
        <end position="48"/>
    </location>
</feature>
<evidence type="ECO:0000313" key="5">
    <source>
        <dbReference type="EMBL" id="KAF7728244.1"/>
    </source>
</evidence>
<dbReference type="PANTHER" id="PTHR13471">
    <property type="entry name" value="TETRATRICOPEPTIDE-LIKE HELICAL"/>
    <property type="match status" value="1"/>
</dbReference>
<keyword evidence="6" id="KW-1185">Reference proteome</keyword>
<dbReference type="InterPro" id="IPR011990">
    <property type="entry name" value="TPR-like_helical_dom_sf"/>
</dbReference>
<name>A0A8H7BTB9_9FUNG</name>
<keyword evidence="3" id="KW-0539">Nucleus</keyword>
<dbReference type="AlphaFoldDB" id="A0A8H7BTB9"/>
<feature type="region of interest" description="Disordered" evidence="4">
    <location>
        <begin position="1"/>
        <end position="129"/>
    </location>
</feature>
<dbReference type="InterPro" id="IPR003107">
    <property type="entry name" value="HAT"/>
</dbReference>
<feature type="compositionally biased region" description="Basic residues" evidence="4">
    <location>
        <begin position="101"/>
        <end position="120"/>
    </location>
</feature>
<dbReference type="Proteomes" id="UP000605846">
    <property type="component" value="Unassembled WGS sequence"/>
</dbReference>
<dbReference type="PANTHER" id="PTHR13471:SF0">
    <property type="entry name" value="NUCLEAR EXOSOME REGULATOR NRDE2"/>
    <property type="match status" value="1"/>
</dbReference>
<evidence type="ECO:0000256" key="3">
    <source>
        <dbReference type="ARBA" id="ARBA00023242"/>
    </source>
</evidence>